<accession>A0AAJ4WAC3</accession>
<sequence>MRWKKWARELAIFILVLTALIWGMDQWRKPEPPSIATLPELTLTNGQTVSLAELSAEKPLLVYFWATWCGICKLTSPTVDKLNADGVNVLSIAIRSGDDQRLMRGMAAKGFTFPVVNDEQGQFAAEWDIGVTPTFVIIHQGKMVSSTSGWSSSWGLKLRMWWASR</sequence>
<dbReference type="PANTHER" id="PTHR42852:SF17">
    <property type="entry name" value="THIOREDOXIN-LIKE PROTEIN HI_1115"/>
    <property type="match status" value="1"/>
</dbReference>
<evidence type="ECO:0000313" key="2">
    <source>
        <dbReference type="EMBL" id="SFC76032.1"/>
    </source>
</evidence>
<dbReference type="InterPro" id="IPR013740">
    <property type="entry name" value="Redoxin"/>
</dbReference>
<dbReference type="PANTHER" id="PTHR42852">
    <property type="entry name" value="THIOL:DISULFIDE INTERCHANGE PROTEIN DSBE"/>
    <property type="match status" value="1"/>
</dbReference>
<dbReference type="GO" id="GO:0016491">
    <property type="term" value="F:oxidoreductase activity"/>
    <property type="evidence" value="ECO:0007669"/>
    <property type="project" value="InterPro"/>
</dbReference>
<gene>
    <name evidence="2" type="ORF">SAMN02745723_10453</name>
</gene>
<name>A0AAJ4WAC3_9GAMM</name>
<dbReference type="Gene3D" id="3.40.30.10">
    <property type="entry name" value="Glutaredoxin"/>
    <property type="match status" value="1"/>
</dbReference>
<dbReference type="SUPFAM" id="SSF52833">
    <property type="entry name" value="Thioredoxin-like"/>
    <property type="match status" value="1"/>
</dbReference>
<dbReference type="InterPro" id="IPR050553">
    <property type="entry name" value="Thioredoxin_ResA/DsbE_sf"/>
</dbReference>
<proteinExistence type="predicted"/>
<feature type="domain" description="Thioredoxin" evidence="1">
    <location>
        <begin position="30"/>
        <end position="165"/>
    </location>
</feature>
<dbReference type="CDD" id="cd03011">
    <property type="entry name" value="TlpA_like_ScsD_MtbDsbE"/>
    <property type="match status" value="1"/>
</dbReference>
<dbReference type="EMBL" id="FOLW01000004">
    <property type="protein sequence ID" value="SFC76032.1"/>
    <property type="molecule type" value="Genomic_DNA"/>
</dbReference>
<evidence type="ECO:0000313" key="3">
    <source>
        <dbReference type="Proteomes" id="UP000226420"/>
    </source>
</evidence>
<dbReference type="InterPro" id="IPR036249">
    <property type="entry name" value="Thioredoxin-like_sf"/>
</dbReference>
<organism evidence="2 3">
    <name type="scientific">Pragia fontium DSM 5563 = ATCC 49100</name>
    <dbReference type="NCBI Taxonomy" id="1122977"/>
    <lineage>
        <taxon>Bacteria</taxon>
        <taxon>Pseudomonadati</taxon>
        <taxon>Pseudomonadota</taxon>
        <taxon>Gammaproteobacteria</taxon>
        <taxon>Enterobacterales</taxon>
        <taxon>Budviciaceae</taxon>
        <taxon>Pragia</taxon>
    </lineage>
</organism>
<comment type="caution">
    <text evidence="2">The sequence shown here is derived from an EMBL/GenBank/DDBJ whole genome shotgun (WGS) entry which is preliminary data.</text>
</comment>
<dbReference type="GO" id="GO:0016853">
    <property type="term" value="F:isomerase activity"/>
    <property type="evidence" value="ECO:0007669"/>
    <property type="project" value="UniProtKB-KW"/>
</dbReference>
<dbReference type="InterPro" id="IPR013766">
    <property type="entry name" value="Thioredoxin_domain"/>
</dbReference>
<reference evidence="2 3" key="1">
    <citation type="submission" date="2016-10" db="EMBL/GenBank/DDBJ databases">
        <authorList>
            <person name="Varghese N."/>
            <person name="Submissions S."/>
        </authorList>
    </citation>
    <scope>NUCLEOTIDE SEQUENCE [LARGE SCALE GENOMIC DNA]</scope>
    <source>
        <strain evidence="2 3">DSM 5563</strain>
    </source>
</reference>
<dbReference type="AlphaFoldDB" id="A0AAJ4WAC3"/>
<evidence type="ECO:0000259" key="1">
    <source>
        <dbReference type="PROSITE" id="PS51352"/>
    </source>
</evidence>
<dbReference type="Pfam" id="PF08534">
    <property type="entry name" value="Redoxin"/>
    <property type="match status" value="1"/>
</dbReference>
<keyword evidence="2" id="KW-0413">Isomerase</keyword>
<protein>
    <submittedName>
        <fullName evidence="2">Thiol-disulfide isomerase or thioredoxin</fullName>
    </submittedName>
</protein>
<dbReference type="Proteomes" id="UP000226420">
    <property type="component" value="Unassembled WGS sequence"/>
</dbReference>
<dbReference type="PROSITE" id="PS51352">
    <property type="entry name" value="THIOREDOXIN_2"/>
    <property type="match status" value="1"/>
</dbReference>